<dbReference type="EMBL" id="JACKXE010000001">
    <property type="protein sequence ID" value="MBB6626075.1"/>
    <property type="molecule type" value="Genomic_DNA"/>
</dbReference>
<name>A0A7X0REZ0_9ACTN</name>
<accession>A0A7X0REZ0</accession>
<keyword evidence="2" id="KW-0732">Signal</keyword>
<evidence type="ECO:0008006" key="5">
    <source>
        <dbReference type="Google" id="ProtNLM"/>
    </source>
</evidence>
<feature type="chain" id="PRO_5039487825" description="PLAT domain-containing protein" evidence="2">
    <location>
        <begin position="24"/>
        <end position="188"/>
    </location>
</feature>
<comment type="caution">
    <text evidence="3">The sequence shown here is derived from an EMBL/GenBank/DDBJ whole genome shotgun (WGS) entry which is preliminary data.</text>
</comment>
<dbReference type="AlphaFoldDB" id="A0A7X0REZ0"/>
<organism evidence="3 4">
    <name type="scientific">Nocardioides luti</name>
    <dbReference type="NCBI Taxonomy" id="2761101"/>
    <lineage>
        <taxon>Bacteria</taxon>
        <taxon>Bacillati</taxon>
        <taxon>Actinomycetota</taxon>
        <taxon>Actinomycetes</taxon>
        <taxon>Propionibacteriales</taxon>
        <taxon>Nocardioidaceae</taxon>
        <taxon>Nocardioides</taxon>
    </lineage>
</organism>
<evidence type="ECO:0000313" key="4">
    <source>
        <dbReference type="Proteomes" id="UP000523955"/>
    </source>
</evidence>
<sequence length="188" mass="21568">MRRTLLIAVLSAVLLAAGVPSPAGWSASREVQDAETTTMTGDVEISSVTFTHGRRHISMRAEFASLPDYVEYYRFELHGPRGHSWSLGWAHESAQWDDHKRVKWIYLFEPTFRHLRCKVAWRQDLEAGLVTARFPTRCLRIKGKAVPWLRMQFSAEDIYEDSHIQDWAPGGNSNNGDPGRFTKRIRRG</sequence>
<dbReference type="Proteomes" id="UP000523955">
    <property type="component" value="Unassembled WGS sequence"/>
</dbReference>
<dbReference type="RefSeq" id="WP_185251386.1">
    <property type="nucleotide sequence ID" value="NZ_JACKXE010000001.1"/>
</dbReference>
<proteinExistence type="predicted"/>
<evidence type="ECO:0000313" key="3">
    <source>
        <dbReference type="EMBL" id="MBB6626075.1"/>
    </source>
</evidence>
<protein>
    <recommendedName>
        <fullName evidence="5">PLAT domain-containing protein</fullName>
    </recommendedName>
</protein>
<evidence type="ECO:0000256" key="1">
    <source>
        <dbReference type="SAM" id="MobiDB-lite"/>
    </source>
</evidence>
<keyword evidence="4" id="KW-1185">Reference proteome</keyword>
<reference evidence="3 4" key="1">
    <citation type="submission" date="2020-08" db="EMBL/GenBank/DDBJ databases">
        <authorList>
            <person name="Seo M.-J."/>
        </authorList>
    </citation>
    <scope>NUCLEOTIDE SEQUENCE [LARGE SCALE GENOMIC DNA]</scope>
    <source>
        <strain evidence="3 4">KIGAM211</strain>
    </source>
</reference>
<gene>
    <name evidence="3" type="ORF">H5V45_01960</name>
</gene>
<feature type="region of interest" description="Disordered" evidence="1">
    <location>
        <begin position="167"/>
        <end position="188"/>
    </location>
</feature>
<evidence type="ECO:0000256" key="2">
    <source>
        <dbReference type="SAM" id="SignalP"/>
    </source>
</evidence>
<feature type="signal peptide" evidence="2">
    <location>
        <begin position="1"/>
        <end position="23"/>
    </location>
</feature>